<dbReference type="GO" id="GO:0005737">
    <property type="term" value="C:cytoplasm"/>
    <property type="evidence" value="ECO:0007669"/>
    <property type="project" value="TreeGrafter"/>
</dbReference>
<proteinExistence type="predicted"/>
<evidence type="ECO:0000313" key="4">
    <source>
        <dbReference type="Proteomes" id="UP000827549"/>
    </source>
</evidence>
<dbReference type="PROSITE" id="PS50076">
    <property type="entry name" value="DNAJ_2"/>
    <property type="match status" value="1"/>
</dbReference>
<reference evidence="3" key="1">
    <citation type="submission" date="2023-10" db="EMBL/GenBank/DDBJ databases">
        <authorList>
            <person name="Noh H."/>
        </authorList>
    </citation>
    <scope>NUCLEOTIDE SEQUENCE</scope>
    <source>
        <strain evidence="3">DUCC4014</strain>
    </source>
</reference>
<dbReference type="Pfam" id="PF23302">
    <property type="entry name" value="HTH_DNAJC9"/>
    <property type="match status" value="1"/>
</dbReference>
<dbReference type="CDD" id="cd06257">
    <property type="entry name" value="DnaJ"/>
    <property type="match status" value="1"/>
</dbReference>
<dbReference type="Proteomes" id="UP000827549">
    <property type="component" value="Chromosome 5"/>
</dbReference>
<evidence type="ECO:0000313" key="3">
    <source>
        <dbReference type="EMBL" id="WOO83260.1"/>
    </source>
</evidence>
<dbReference type="InterPro" id="IPR036869">
    <property type="entry name" value="J_dom_sf"/>
</dbReference>
<dbReference type="SUPFAM" id="SSF46565">
    <property type="entry name" value="Chaperone J-domain"/>
    <property type="match status" value="1"/>
</dbReference>
<name>A0AAF0YAW4_9TREE</name>
<dbReference type="InterPro" id="IPR001623">
    <property type="entry name" value="DnaJ_domain"/>
</dbReference>
<dbReference type="GO" id="GO:0005634">
    <property type="term" value="C:nucleus"/>
    <property type="evidence" value="ECO:0007669"/>
    <property type="project" value="TreeGrafter"/>
</dbReference>
<organism evidence="3 4">
    <name type="scientific">Vanrija pseudolonga</name>
    <dbReference type="NCBI Taxonomy" id="143232"/>
    <lineage>
        <taxon>Eukaryota</taxon>
        <taxon>Fungi</taxon>
        <taxon>Dikarya</taxon>
        <taxon>Basidiomycota</taxon>
        <taxon>Agaricomycotina</taxon>
        <taxon>Tremellomycetes</taxon>
        <taxon>Trichosporonales</taxon>
        <taxon>Trichosporonaceae</taxon>
        <taxon>Vanrija</taxon>
    </lineage>
</organism>
<protein>
    <submittedName>
        <fullName evidence="3">DnaJ subfamily C member 9</fullName>
    </submittedName>
</protein>
<dbReference type="Pfam" id="PF00226">
    <property type="entry name" value="DnaJ"/>
    <property type="match status" value="1"/>
</dbReference>
<dbReference type="InterPro" id="IPR052594">
    <property type="entry name" value="J_domain-containing_protein"/>
</dbReference>
<feature type="region of interest" description="Disordered" evidence="1">
    <location>
        <begin position="187"/>
        <end position="253"/>
    </location>
</feature>
<dbReference type="PANTHER" id="PTHR44144:SF1">
    <property type="entry name" value="DNAJ HOMOLOG SUBFAMILY C MEMBER 9"/>
    <property type="match status" value="1"/>
</dbReference>
<feature type="compositionally biased region" description="Basic and acidic residues" evidence="1">
    <location>
        <begin position="233"/>
        <end position="242"/>
    </location>
</feature>
<dbReference type="SMART" id="SM00271">
    <property type="entry name" value="DnaJ"/>
    <property type="match status" value="1"/>
</dbReference>
<evidence type="ECO:0000259" key="2">
    <source>
        <dbReference type="PROSITE" id="PS50076"/>
    </source>
</evidence>
<dbReference type="PROSITE" id="PS00636">
    <property type="entry name" value="DNAJ_1"/>
    <property type="match status" value="1"/>
</dbReference>
<dbReference type="InterPro" id="IPR018253">
    <property type="entry name" value="DnaJ_domain_CS"/>
</dbReference>
<evidence type="ECO:0000256" key="1">
    <source>
        <dbReference type="SAM" id="MobiDB-lite"/>
    </source>
</evidence>
<dbReference type="RefSeq" id="XP_062629286.1">
    <property type="nucleotide sequence ID" value="XM_062773302.1"/>
</dbReference>
<dbReference type="Gene3D" id="1.10.287.110">
    <property type="entry name" value="DnaJ domain"/>
    <property type="match status" value="1"/>
</dbReference>
<dbReference type="AlphaFoldDB" id="A0AAF0YAW4"/>
<keyword evidence="4" id="KW-1185">Reference proteome</keyword>
<dbReference type="PRINTS" id="PR00625">
    <property type="entry name" value="JDOMAIN"/>
</dbReference>
<gene>
    <name evidence="3" type="primary">Dnajc9</name>
    <name evidence="3" type="ORF">LOC62_05G006787</name>
</gene>
<dbReference type="GeneID" id="87809962"/>
<dbReference type="InterPro" id="IPR056453">
    <property type="entry name" value="HTH_DNAJC9"/>
</dbReference>
<accession>A0AAF0YAW4</accession>
<dbReference type="GO" id="GO:0031072">
    <property type="term" value="F:heat shock protein binding"/>
    <property type="evidence" value="ECO:0007669"/>
    <property type="project" value="TreeGrafter"/>
</dbReference>
<feature type="region of interest" description="Disordered" evidence="1">
    <location>
        <begin position="270"/>
        <end position="301"/>
    </location>
</feature>
<dbReference type="PANTHER" id="PTHR44144">
    <property type="entry name" value="DNAJ HOMOLOG SUBFAMILY C MEMBER 9"/>
    <property type="match status" value="1"/>
</dbReference>
<dbReference type="EMBL" id="CP086718">
    <property type="protein sequence ID" value="WOO83260.1"/>
    <property type="molecule type" value="Genomic_DNA"/>
</dbReference>
<feature type="compositionally biased region" description="Basic and acidic residues" evidence="1">
    <location>
        <begin position="192"/>
        <end position="224"/>
    </location>
</feature>
<sequence>MEDTDPILTFFSEAEAAIDDILYTTLGVKRESPADEIRKAYRKAALLCHPDKHSHKSEEERAAASVKFQRVGFSWAVLSDDKRRKRYDATGKTDELQFGDAEEAGWDAYFDDLFERVDRKMLDDDKEKYQGSEDELEDLRDAYIKGKGNFVTIMSHIPHSAWADEARFVVAIEAEIKAGNLERTAKWTATSTDERASEARRKSEEKSAKAAEKRAKELGVHDEFYGSGKKGKRNGEKKKEQPAETGLAALIRARQGSRTVGIQSLEAKYRQIEEDAKARSKKRKGKAVEDPPDLDDEAFAALQAKMFGDKAKGAAGKGDKKRKTK</sequence>
<feature type="domain" description="J" evidence="2">
    <location>
        <begin position="21"/>
        <end position="91"/>
    </location>
</feature>